<organism evidence="1 2">
    <name type="scientific">Melastoma candidum</name>
    <dbReference type="NCBI Taxonomy" id="119954"/>
    <lineage>
        <taxon>Eukaryota</taxon>
        <taxon>Viridiplantae</taxon>
        <taxon>Streptophyta</taxon>
        <taxon>Embryophyta</taxon>
        <taxon>Tracheophyta</taxon>
        <taxon>Spermatophyta</taxon>
        <taxon>Magnoliopsida</taxon>
        <taxon>eudicotyledons</taxon>
        <taxon>Gunneridae</taxon>
        <taxon>Pentapetalae</taxon>
        <taxon>rosids</taxon>
        <taxon>malvids</taxon>
        <taxon>Myrtales</taxon>
        <taxon>Melastomataceae</taxon>
        <taxon>Melastomatoideae</taxon>
        <taxon>Melastomateae</taxon>
        <taxon>Melastoma</taxon>
    </lineage>
</organism>
<evidence type="ECO:0000313" key="2">
    <source>
        <dbReference type="Proteomes" id="UP001057402"/>
    </source>
</evidence>
<dbReference type="Proteomes" id="UP001057402">
    <property type="component" value="Chromosome 5"/>
</dbReference>
<dbReference type="EMBL" id="CM042884">
    <property type="protein sequence ID" value="KAI4368081.1"/>
    <property type="molecule type" value="Genomic_DNA"/>
</dbReference>
<evidence type="ECO:0000313" key="1">
    <source>
        <dbReference type="EMBL" id="KAI4368081.1"/>
    </source>
</evidence>
<keyword evidence="2" id="KW-1185">Reference proteome</keyword>
<sequence length="140" mass="14537">MALQPKTLQPSASAPPAKNHPHASPSSSSFEAVSRLASGNAVVLFSMAGCCMCIVAKRLLFRLSVEPTVIELDIGGGGIKSPGDIEAVLFRLADDGGRKQPVPTVFVGGKKFLGGIETLMACHINGTLVPLLKDAGALWL</sequence>
<accession>A0ACB9QQ05</accession>
<comment type="caution">
    <text evidence="1">The sequence shown here is derived from an EMBL/GenBank/DDBJ whole genome shotgun (WGS) entry which is preliminary data.</text>
</comment>
<proteinExistence type="predicted"/>
<reference evidence="2" key="1">
    <citation type="journal article" date="2023" name="Front. Plant Sci.">
        <title>Chromosomal-level genome assembly of Melastoma candidum provides insights into trichome evolution.</title>
        <authorList>
            <person name="Zhong Y."/>
            <person name="Wu W."/>
            <person name="Sun C."/>
            <person name="Zou P."/>
            <person name="Liu Y."/>
            <person name="Dai S."/>
            <person name="Zhou R."/>
        </authorList>
    </citation>
    <scope>NUCLEOTIDE SEQUENCE [LARGE SCALE GENOMIC DNA]</scope>
</reference>
<name>A0ACB9QQ05_9MYRT</name>
<gene>
    <name evidence="1" type="ORF">MLD38_016683</name>
</gene>
<protein>
    <submittedName>
        <fullName evidence="1">Uncharacterized protein</fullName>
    </submittedName>
</protein>